<dbReference type="InterPro" id="IPR027417">
    <property type="entry name" value="P-loop_NTPase"/>
</dbReference>
<dbReference type="CDD" id="cd18785">
    <property type="entry name" value="SF2_C"/>
    <property type="match status" value="1"/>
</dbReference>
<dbReference type="InterPro" id="IPR014001">
    <property type="entry name" value="Helicase_ATP-bd"/>
</dbReference>
<dbReference type="EMBL" id="MN739233">
    <property type="protein sequence ID" value="QHS94779.1"/>
    <property type="molecule type" value="Genomic_DNA"/>
</dbReference>
<organism evidence="6">
    <name type="scientific">viral metagenome</name>
    <dbReference type="NCBI Taxonomy" id="1070528"/>
    <lineage>
        <taxon>unclassified sequences</taxon>
        <taxon>metagenomes</taxon>
        <taxon>organismal metagenomes</taxon>
    </lineage>
</organism>
<dbReference type="GO" id="GO:0005524">
    <property type="term" value="F:ATP binding"/>
    <property type="evidence" value="ECO:0007669"/>
    <property type="project" value="UniProtKB-KW"/>
</dbReference>
<evidence type="ECO:0000259" key="5">
    <source>
        <dbReference type="PROSITE" id="PS51192"/>
    </source>
</evidence>
<feature type="domain" description="Helicase ATP-binding" evidence="5">
    <location>
        <begin position="102"/>
        <end position="251"/>
    </location>
</feature>
<dbReference type="GO" id="GO:0004386">
    <property type="term" value="F:helicase activity"/>
    <property type="evidence" value="ECO:0007669"/>
    <property type="project" value="UniProtKB-KW"/>
</dbReference>
<dbReference type="InterPro" id="IPR006935">
    <property type="entry name" value="Helicase/UvrB_N"/>
</dbReference>
<dbReference type="PROSITE" id="PS51192">
    <property type="entry name" value="HELICASE_ATP_BIND_1"/>
    <property type="match status" value="1"/>
</dbReference>
<dbReference type="Pfam" id="PF00271">
    <property type="entry name" value="Helicase_C"/>
    <property type="match status" value="1"/>
</dbReference>
<keyword evidence="3" id="KW-0347">Helicase</keyword>
<dbReference type="PANTHER" id="PTHR11274:SF0">
    <property type="entry name" value="GENERAL TRANSCRIPTION AND DNA REPAIR FACTOR IIH HELICASE SUBUNIT XPB"/>
    <property type="match status" value="1"/>
</dbReference>
<evidence type="ECO:0000313" key="6">
    <source>
        <dbReference type="EMBL" id="QHS94779.1"/>
    </source>
</evidence>
<evidence type="ECO:0000256" key="2">
    <source>
        <dbReference type="ARBA" id="ARBA00022801"/>
    </source>
</evidence>
<dbReference type="Gene3D" id="3.40.50.300">
    <property type="entry name" value="P-loop containing nucleotide triphosphate hydrolases"/>
    <property type="match status" value="2"/>
</dbReference>
<name>A0A6C0BT84_9ZZZZ</name>
<dbReference type="GO" id="GO:0003677">
    <property type="term" value="F:DNA binding"/>
    <property type="evidence" value="ECO:0007669"/>
    <property type="project" value="InterPro"/>
</dbReference>
<keyword evidence="1" id="KW-0547">Nucleotide-binding</keyword>
<accession>A0A6C0BT84</accession>
<protein>
    <recommendedName>
        <fullName evidence="5">Helicase ATP-binding domain-containing protein</fullName>
    </recommendedName>
</protein>
<dbReference type="GO" id="GO:0016787">
    <property type="term" value="F:hydrolase activity"/>
    <property type="evidence" value="ECO:0007669"/>
    <property type="project" value="UniProtKB-KW"/>
</dbReference>
<evidence type="ECO:0000256" key="1">
    <source>
        <dbReference type="ARBA" id="ARBA00022741"/>
    </source>
</evidence>
<dbReference type="InterPro" id="IPR050615">
    <property type="entry name" value="ATP-dep_DNA_Helicase"/>
</dbReference>
<reference evidence="6" key="1">
    <citation type="journal article" date="2020" name="Nature">
        <title>Giant virus diversity and host interactions through global metagenomics.</title>
        <authorList>
            <person name="Schulz F."/>
            <person name="Roux S."/>
            <person name="Paez-Espino D."/>
            <person name="Jungbluth S."/>
            <person name="Walsh D.A."/>
            <person name="Denef V.J."/>
            <person name="McMahon K.D."/>
            <person name="Konstantinidis K.T."/>
            <person name="Eloe-Fadrosh E.A."/>
            <person name="Kyrpides N.C."/>
            <person name="Woyke T."/>
        </authorList>
    </citation>
    <scope>NUCLEOTIDE SEQUENCE</scope>
    <source>
        <strain evidence="6">GVMAG-M-3300018428-16</strain>
    </source>
</reference>
<keyword evidence="4" id="KW-0067">ATP-binding</keyword>
<dbReference type="SUPFAM" id="SSF52540">
    <property type="entry name" value="P-loop containing nucleoside triphosphate hydrolases"/>
    <property type="match status" value="2"/>
</dbReference>
<dbReference type="PANTHER" id="PTHR11274">
    <property type="entry name" value="RAD25/XP-B DNA REPAIR HELICASE"/>
    <property type="match status" value="1"/>
</dbReference>
<evidence type="ECO:0000256" key="4">
    <source>
        <dbReference type="ARBA" id="ARBA00022840"/>
    </source>
</evidence>
<evidence type="ECO:0000256" key="3">
    <source>
        <dbReference type="ARBA" id="ARBA00022806"/>
    </source>
</evidence>
<dbReference type="SMART" id="SM00487">
    <property type="entry name" value="DEXDc"/>
    <property type="match status" value="1"/>
</dbReference>
<proteinExistence type="predicted"/>
<keyword evidence="2" id="KW-0378">Hydrolase</keyword>
<sequence length="483" mass="56325">MSETNYLGKKGYTLFKNKINKIDESKILKDLIVKPVIPKSIIPASKFPVYRESTKKYYLPRFYGIQNFGVPKRIEIERGENINIEFNGRLRDYQYNIVDKYINYVKDIGGGLLEIDTGLGKTVIALNIITRINVKALIIVHKEFLMNQWIERIEQFIPKARVGKIQGSTIDIENKDIVIGMLQSISMKDYDSNIFDSFGITVIDEVHHMGAEVFSQALYKIVTRYMLGLSATMDRKDGLTSVFKMFIGNIIHTEKRKQESNNVLVRRIDYKVNDEEFSEIKYNFRGDVCYSSMINKLCNYNRRSEFIINLLKSLFKENPNQQILILGHNKNLLKYLYDAIMYNKIETVGYYLGGMKQEQLKLSEEKKIIIATYQMASEGLDIKSLTTLLMVTPKSDVVQCVGRILRSKHENPMVIDIVDQHEIFKRQYYKRKKFYSEQKYIIENTSNIKLEQNNFIFNKTINVVDKEEGETQTIFKRCMVDLG</sequence>
<dbReference type="Pfam" id="PF04851">
    <property type="entry name" value="ResIII"/>
    <property type="match status" value="1"/>
</dbReference>
<dbReference type="InterPro" id="IPR001650">
    <property type="entry name" value="Helicase_C-like"/>
</dbReference>
<dbReference type="AlphaFoldDB" id="A0A6C0BT84"/>